<dbReference type="RefSeq" id="WP_369327602.1">
    <property type="nucleotide sequence ID" value="NZ_JAULBC010000001.1"/>
</dbReference>
<reference evidence="3 4" key="1">
    <citation type="submission" date="2023-07" db="EMBL/GenBank/DDBJ databases">
        <authorList>
            <person name="Lian W.-H."/>
        </authorList>
    </citation>
    <scope>NUCLEOTIDE SEQUENCE [LARGE SCALE GENOMIC DNA]</scope>
    <source>
        <strain evidence="3 4">SYSU DXS3180</strain>
    </source>
</reference>
<keyword evidence="4" id="KW-1185">Reference proteome</keyword>
<dbReference type="Pfam" id="PF06439">
    <property type="entry name" value="3keto-disac_hyd"/>
    <property type="match status" value="1"/>
</dbReference>
<protein>
    <submittedName>
        <fullName evidence="3">DUF1080 domain-containing protein</fullName>
    </submittedName>
</protein>
<evidence type="ECO:0000313" key="3">
    <source>
        <dbReference type="EMBL" id="MEX6686211.1"/>
    </source>
</evidence>
<evidence type="ECO:0000256" key="1">
    <source>
        <dbReference type="SAM" id="SignalP"/>
    </source>
</evidence>
<evidence type="ECO:0000313" key="4">
    <source>
        <dbReference type="Proteomes" id="UP001560573"/>
    </source>
</evidence>
<dbReference type="Gene3D" id="2.60.120.560">
    <property type="entry name" value="Exo-inulinase, domain 1"/>
    <property type="match status" value="1"/>
</dbReference>
<dbReference type="EMBL" id="JAULBC010000001">
    <property type="protein sequence ID" value="MEX6686211.1"/>
    <property type="molecule type" value="Genomic_DNA"/>
</dbReference>
<gene>
    <name evidence="3" type="ORF">QTN47_01825</name>
</gene>
<accession>A0ABV3Z8L9</accession>
<feature type="domain" description="3-keto-alpha-glucoside-1,2-lyase/3-keto-2-hydroxy-glucal hydratase" evidence="2">
    <location>
        <begin position="25"/>
        <end position="252"/>
    </location>
</feature>
<keyword evidence="1" id="KW-0732">Signal</keyword>
<proteinExistence type="predicted"/>
<evidence type="ECO:0000259" key="2">
    <source>
        <dbReference type="Pfam" id="PF06439"/>
    </source>
</evidence>
<name>A0ABV3Z8L9_9BACT</name>
<dbReference type="InterPro" id="IPR010496">
    <property type="entry name" value="AL/BT2_dom"/>
</dbReference>
<comment type="caution">
    <text evidence="3">The sequence shown here is derived from an EMBL/GenBank/DDBJ whole genome shotgun (WGS) entry which is preliminary data.</text>
</comment>
<feature type="chain" id="PRO_5046122269" evidence="1">
    <location>
        <begin position="21"/>
        <end position="278"/>
    </location>
</feature>
<dbReference type="Proteomes" id="UP001560573">
    <property type="component" value="Unassembled WGS sequence"/>
</dbReference>
<sequence length="278" mass="31574">MKKVFIAIASLAMYATTATAQSSGKWIKMFNGKDLKDWTIKIKDHKLNENFANTFRVEDGLLKVRYDGYDEFKEQYGHIFYKKKFSAYLLVVEYRFVGDQVKGGPGWAFRNSGAMLHGQSPESMAVEQDFPISLEEQMLGGNGRDERSTANLCTPGTNVIYLHKFFTPHCVNSSSQTFAGDQWVHVEALVLGDSIIHHIVGKDTVITYEKPQYDGKDPWVKRLNLKDGGLISEGTISLQSESHPCDFRRVEIFDLSPYVKDKAKLAKMVKELQERKTN</sequence>
<feature type="signal peptide" evidence="1">
    <location>
        <begin position="1"/>
        <end position="20"/>
    </location>
</feature>
<organism evidence="3 4">
    <name type="scientific">Danxiaibacter flavus</name>
    <dbReference type="NCBI Taxonomy" id="3049108"/>
    <lineage>
        <taxon>Bacteria</taxon>
        <taxon>Pseudomonadati</taxon>
        <taxon>Bacteroidota</taxon>
        <taxon>Chitinophagia</taxon>
        <taxon>Chitinophagales</taxon>
        <taxon>Chitinophagaceae</taxon>
        <taxon>Danxiaibacter</taxon>
    </lineage>
</organism>